<protein>
    <submittedName>
        <fullName evidence="1">Putative secreted protein</fullName>
    </submittedName>
</protein>
<sequence length="71" mass="7056">MRCRAVVVVVAVAAVIRLLGCPPRKFAAQSIAVALAGVLPVWTLRSTTNHGELCSAVCAAGVGATGGVVIG</sequence>
<accession>A0A2M4D125</accession>
<evidence type="ECO:0000313" key="1">
    <source>
        <dbReference type="EMBL" id="MBW71280.1"/>
    </source>
</evidence>
<organism evidence="1">
    <name type="scientific">Anopheles darlingi</name>
    <name type="common">Mosquito</name>
    <dbReference type="NCBI Taxonomy" id="43151"/>
    <lineage>
        <taxon>Eukaryota</taxon>
        <taxon>Metazoa</taxon>
        <taxon>Ecdysozoa</taxon>
        <taxon>Arthropoda</taxon>
        <taxon>Hexapoda</taxon>
        <taxon>Insecta</taxon>
        <taxon>Pterygota</taxon>
        <taxon>Neoptera</taxon>
        <taxon>Endopterygota</taxon>
        <taxon>Diptera</taxon>
        <taxon>Nematocera</taxon>
        <taxon>Culicoidea</taxon>
        <taxon>Culicidae</taxon>
        <taxon>Anophelinae</taxon>
        <taxon>Anopheles</taxon>
    </lineage>
</organism>
<dbReference type="EMBL" id="GGFL01007102">
    <property type="protein sequence ID" value="MBW71280.1"/>
    <property type="molecule type" value="Transcribed_RNA"/>
</dbReference>
<reference evidence="1" key="1">
    <citation type="submission" date="2018-01" db="EMBL/GenBank/DDBJ databases">
        <title>An insight into the sialome of Amazonian anophelines.</title>
        <authorList>
            <person name="Ribeiro J.M."/>
            <person name="Scarpassa V."/>
            <person name="Calvo E."/>
        </authorList>
    </citation>
    <scope>NUCLEOTIDE SEQUENCE</scope>
</reference>
<dbReference type="AlphaFoldDB" id="A0A2M4D125"/>
<proteinExistence type="predicted"/>
<name>A0A2M4D125_ANODA</name>